<evidence type="ECO:0000256" key="4">
    <source>
        <dbReference type="ARBA" id="ARBA00023136"/>
    </source>
</evidence>
<dbReference type="Gene3D" id="1.20.120.1630">
    <property type="match status" value="1"/>
</dbReference>
<dbReference type="PANTHER" id="PTHR12714:SF24">
    <property type="entry name" value="SLR1182 PROTEIN"/>
    <property type="match status" value="1"/>
</dbReference>
<comment type="subcellular location">
    <subcellularLocation>
        <location evidence="1">Endomembrane system</location>
        <topology evidence="1">Multi-pass membrane protein</topology>
    </subcellularLocation>
</comment>
<organism evidence="6">
    <name type="scientific">hydrothermal vent metagenome</name>
    <dbReference type="NCBI Taxonomy" id="652676"/>
    <lineage>
        <taxon>unclassified sequences</taxon>
        <taxon>metagenomes</taxon>
        <taxon>ecological metagenomes</taxon>
    </lineage>
</organism>
<proteinExistence type="predicted"/>
<dbReference type="AlphaFoldDB" id="A0A3B0S2Q1"/>
<dbReference type="PANTHER" id="PTHR12714">
    <property type="entry name" value="PROTEIN-S ISOPRENYLCYSTEINE O-METHYLTRANSFERASE"/>
    <property type="match status" value="1"/>
</dbReference>
<keyword evidence="4 5" id="KW-0472">Membrane</keyword>
<keyword evidence="2 5" id="KW-0812">Transmembrane</keyword>
<dbReference type="InterPro" id="IPR007318">
    <property type="entry name" value="Phopholipid_MeTrfase"/>
</dbReference>
<dbReference type="EMBL" id="UOEH01000255">
    <property type="protein sequence ID" value="VAV98559.1"/>
    <property type="molecule type" value="Genomic_DNA"/>
</dbReference>
<evidence type="ECO:0000256" key="1">
    <source>
        <dbReference type="ARBA" id="ARBA00004127"/>
    </source>
</evidence>
<dbReference type="GO" id="GO:0012505">
    <property type="term" value="C:endomembrane system"/>
    <property type="evidence" value="ECO:0007669"/>
    <property type="project" value="UniProtKB-SubCell"/>
</dbReference>
<gene>
    <name evidence="6" type="ORF">MNBD_ALPHA05-1533</name>
</gene>
<reference evidence="6" key="1">
    <citation type="submission" date="2018-06" db="EMBL/GenBank/DDBJ databases">
        <authorList>
            <person name="Zhirakovskaya E."/>
        </authorList>
    </citation>
    <scope>NUCLEOTIDE SEQUENCE</scope>
</reference>
<feature type="transmembrane region" description="Helical" evidence="5">
    <location>
        <begin position="18"/>
        <end position="39"/>
    </location>
</feature>
<protein>
    <recommendedName>
        <fullName evidence="7">Isoprenylcysteine carboxylmethyltransferase family protein</fullName>
    </recommendedName>
</protein>
<name>A0A3B0S2Q1_9ZZZZ</name>
<feature type="transmembrane region" description="Helical" evidence="5">
    <location>
        <begin position="46"/>
        <end position="67"/>
    </location>
</feature>
<evidence type="ECO:0000256" key="5">
    <source>
        <dbReference type="SAM" id="Phobius"/>
    </source>
</evidence>
<feature type="transmembrane region" description="Helical" evidence="5">
    <location>
        <begin position="98"/>
        <end position="131"/>
    </location>
</feature>
<evidence type="ECO:0008006" key="7">
    <source>
        <dbReference type="Google" id="ProtNLM"/>
    </source>
</evidence>
<evidence type="ECO:0000313" key="6">
    <source>
        <dbReference type="EMBL" id="VAV98559.1"/>
    </source>
</evidence>
<dbReference type="GO" id="GO:0016740">
    <property type="term" value="F:transferase activity"/>
    <property type="evidence" value="ECO:0007669"/>
    <property type="project" value="UniProtKB-ARBA"/>
</dbReference>
<evidence type="ECO:0000256" key="2">
    <source>
        <dbReference type="ARBA" id="ARBA00022692"/>
    </source>
</evidence>
<accession>A0A3B0S2Q1</accession>
<evidence type="ECO:0000256" key="3">
    <source>
        <dbReference type="ARBA" id="ARBA00022989"/>
    </source>
</evidence>
<dbReference type="Pfam" id="PF04191">
    <property type="entry name" value="PEMT"/>
    <property type="match status" value="1"/>
</dbReference>
<keyword evidence="3 5" id="KW-1133">Transmembrane helix</keyword>
<sequence length="157" mass="17305">MNTNDEDHPHVSIHPPTVFFSALLIGYIIRVFAGGWLAMPRILAEAAGGVLLLGAVVLVVTAISAFAEAGETLPPGTPSRQLFTGGVYRYSRNPIYLAMMMFGVGFGIATLNVWIIATTITAGVIFNFFVIPPEEAYLARRFGPEYDHYRTKTRRWI</sequence>